<sequence>MQNLKLGYNSITSVYELLGDKEDDMTYGLGYVLSKSPAFLSLALLQYGHQYIDPELCKIQLQRHEIKDRGYSDIEIWYREKRLLIIEAKKGWVLPNINQLEKYKGRFTKNDFPSSIGVLSECSNEYAKRNLNKHYKFVSWKTIYKLLNKAYNETTSIIEKNHLNEYSTYLSKLITMDREQSNWVYCVSLSRTKVKGSDATFIDIVNKYSRYFFPYNQGNGWPTEAPNYLAFRYDGKLQSIHKVEKFEVNDNLNQSMPTVISDNTPDLHFYLHLGPAIKPPKVVKNGKIWPNGRLWCMIDTLLTCDTIEEARNISQERMKR</sequence>
<evidence type="ECO:0000313" key="1">
    <source>
        <dbReference type="EMBL" id="RIH66185.1"/>
    </source>
</evidence>
<dbReference type="Proteomes" id="UP000266441">
    <property type="component" value="Unassembled WGS sequence"/>
</dbReference>
<protein>
    <submittedName>
        <fullName evidence="1">Uncharacterized protein</fullName>
    </submittedName>
</protein>
<proteinExistence type="predicted"/>
<accession>A0A399D2J4</accession>
<keyword evidence="2" id="KW-1185">Reference proteome</keyword>
<gene>
    <name evidence="1" type="ORF">D1164_04545</name>
</gene>
<reference evidence="1 2" key="1">
    <citation type="journal article" date="2015" name="Int. J. Syst. Evol. Microbiol.">
        <title>Mariniphaga sediminis sp. nov., isolated from coastal sediment.</title>
        <authorList>
            <person name="Wang F.Q."/>
            <person name="Shen Q.Y."/>
            <person name="Chen G.J."/>
            <person name="Du Z.J."/>
        </authorList>
    </citation>
    <scope>NUCLEOTIDE SEQUENCE [LARGE SCALE GENOMIC DNA]</scope>
    <source>
        <strain evidence="1 2">SY21</strain>
    </source>
</reference>
<organism evidence="1 2">
    <name type="scientific">Mariniphaga sediminis</name>
    <dbReference type="NCBI Taxonomy" id="1628158"/>
    <lineage>
        <taxon>Bacteria</taxon>
        <taxon>Pseudomonadati</taxon>
        <taxon>Bacteroidota</taxon>
        <taxon>Bacteroidia</taxon>
        <taxon>Marinilabiliales</taxon>
        <taxon>Prolixibacteraceae</taxon>
        <taxon>Mariniphaga</taxon>
    </lineage>
</organism>
<evidence type="ECO:0000313" key="2">
    <source>
        <dbReference type="Proteomes" id="UP000266441"/>
    </source>
</evidence>
<comment type="caution">
    <text evidence="1">The sequence shown here is derived from an EMBL/GenBank/DDBJ whole genome shotgun (WGS) entry which is preliminary data.</text>
</comment>
<dbReference type="RefSeq" id="WP_119348772.1">
    <property type="nucleotide sequence ID" value="NZ_QWET01000003.1"/>
</dbReference>
<dbReference type="OrthoDB" id="2958820at2"/>
<dbReference type="AlphaFoldDB" id="A0A399D2J4"/>
<dbReference type="EMBL" id="QWET01000003">
    <property type="protein sequence ID" value="RIH66185.1"/>
    <property type="molecule type" value="Genomic_DNA"/>
</dbReference>
<name>A0A399D2J4_9BACT</name>